<keyword evidence="1" id="KW-0805">Transcription regulation</keyword>
<keyword evidence="2" id="KW-0238">DNA-binding</keyword>
<dbReference type="Proteomes" id="UP000612362">
    <property type="component" value="Unassembled WGS sequence"/>
</dbReference>
<dbReference type="GO" id="GO:0003677">
    <property type="term" value="F:DNA binding"/>
    <property type="evidence" value="ECO:0007669"/>
    <property type="project" value="UniProtKB-KW"/>
</dbReference>
<keyword evidence="3" id="KW-0804">Transcription</keyword>
<keyword evidence="6" id="KW-1185">Reference proteome</keyword>
<dbReference type="InterPro" id="IPR009061">
    <property type="entry name" value="DNA-bd_dom_put_sf"/>
</dbReference>
<dbReference type="PROSITE" id="PS50937">
    <property type="entry name" value="HTH_MERR_2"/>
    <property type="match status" value="1"/>
</dbReference>
<feature type="domain" description="HTH merR-type" evidence="4">
    <location>
        <begin position="4"/>
        <end position="75"/>
    </location>
</feature>
<dbReference type="PANTHER" id="PTHR30204">
    <property type="entry name" value="REDOX-CYCLING DRUG-SENSING TRANSCRIPTIONAL ACTIVATOR SOXR"/>
    <property type="match status" value="1"/>
</dbReference>
<evidence type="ECO:0000313" key="6">
    <source>
        <dbReference type="Proteomes" id="UP000612362"/>
    </source>
</evidence>
<evidence type="ECO:0000256" key="3">
    <source>
        <dbReference type="ARBA" id="ARBA00023163"/>
    </source>
</evidence>
<dbReference type="Pfam" id="PF13411">
    <property type="entry name" value="MerR_1"/>
    <property type="match status" value="1"/>
</dbReference>
<evidence type="ECO:0000259" key="4">
    <source>
        <dbReference type="PROSITE" id="PS50937"/>
    </source>
</evidence>
<evidence type="ECO:0000256" key="1">
    <source>
        <dbReference type="ARBA" id="ARBA00023015"/>
    </source>
</evidence>
<dbReference type="AlphaFoldDB" id="A0A8J3I8E4"/>
<name>A0A8J3I8E4_9CHLR</name>
<evidence type="ECO:0000313" key="5">
    <source>
        <dbReference type="EMBL" id="GHO49103.1"/>
    </source>
</evidence>
<proteinExistence type="predicted"/>
<comment type="caution">
    <text evidence="5">The sequence shown here is derived from an EMBL/GenBank/DDBJ whole genome shotgun (WGS) entry which is preliminary data.</text>
</comment>
<reference evidence="5" key="1">
    <citation type="submission" date="2020-10" db="EMBL/GenBank/DDBJ databases">
        <title>Taxonomic study of unclassified bacteria belonging to the class Ktedonobacteria.</title>
        <authorList>
            <person name="Yabe S."/>
            <person name="Wang C.M."/>
            <person name="Zheng Y."/>
            <person name="Sakai Y."/>
            <person name="Cavaletti L."/>
            <person name="Monciardini P."/>
            <person name="Donadio S."/>
        </authorList>
    </citation>
    <scope>NUCLEOTIDE SEQUENCE</scope>
    <source>
        <strain evidence="5">SOSP1-1</strain>
    </source>
</reference>
<gene>
    <name evidence="5" type="ORF">KSX_72660</name>
</gene>
<organism evidence="5 6">
    <name type="scientific">Ktedonospora formicarum</name>
    <dbReference type="NCBI Taxonomy" id="2778364"/>
    <lineage>
        <taxon>Bacteria</taxon>
        <taxon>Bacillati</taxon>
        <taxon>Chloroflexota</taxon>
        <taxon>Ktedonobacteria</taxon>
        <taxon>Ktedonobacterales</taxon>
        <taxon>Ktedonobacteraceae</taxon>
        <taxon>Ktedonospora</taxon>
    </lineage>
</organism>
<dbReference type="PANTHER" id="PTHR30204:SF94">
    <property type="entry name" value="HEAVY METAL-DEPENDENT TRANSCRIPTIONAL REGULATOR HI_0293-RELATED"/>
    <property type="match status" value="1"/>
</dbReference>
<dbReference type="SUPFAM" id="SSF46955">
    <property type="entry name" value="Putative DNA-binding domain"/>
    <property type="match status" value="1"/>
</dbReference>
<dbReference type="InterPro" id="IPR047057">
    <property type="entry name" value="MerR_fam"/>
</dbReference>
<sequence length="130" mass="14879">MEISMKINELAKKTGLTPPTIRFYEKEGLLDTRHVQRGENNYRDYCEEAVNHLLMIKEVQAAGFTLAEFKKLDDACNAEDELVTQRAAMFLRQKIAEVSEKRAELERVQIYLTGKLAEVLQEDTASVSLQ</sequence>
<accession>A0A8J3I8E4</accession>
<dbReference type="InterPro" id="IPR000551">
    <property type="entry name" value="MerR-type_HTH_dom"/>
</dbReference>
<dbReference type="GO" id="GO:0003700">
    <property type="term" value="F:DNA-binding transcription factor activity"/>
    <property type="evidence" value="ECO:0007669"/>
    <property type="project" value="InterPro"/>
</dbReference>
<dbReference type="SMART" id="SM00422">
    <property type="entry name" value="HTH_MERR"/>
    <property type="match status" value="1"/>
</dbReference>
<protein>
    <recommendedName>
        <fullName evidence="4">HTH merR-type domain-containing protein</fullName>
    </recommendedName>
</protein>
<evidence type="ECO:0000256" key="2">
    <source>
        <dbReference type="ARBA" id="ARBA00023125"/>
    </source>
</evidence>
<dbReference type="EMBL" id="BNJF01000004">
    <property type="protein sequence ID" value="GHO49103.1"/>
    <property type="molecule type" value="Genomic_DNA"/>
</dbReference>
<dbReference type="Gene3D" id="1.10.1660.10">
    <property type="match status" value="1"/>
</dbReference>